<proteinExistence type="predicted"/>
<organism evidence="1">
    <name type="scientific">mine drainage metagenome</name>
    <dbReference type="NCBI Taxonomy" id="410659"/>
    <lineage>
        <taxon>unclassified sequences</taxon>
        <taxon>metagenomes</taxon>
        <taxon>ecological metagenomes</taxon>
    </lineage>
</organism>
<dbReference type="InterPro" id="IPR002591">
    <property type="entry name" value="Phosphodiest/P_Trfase"/>
</dbReference>
<evidence type="ECO:0000313" key="1">
    <source>
        <dbReference type="EMBL" id="EQD33814.1"/>
    </source>
</evidence>
<dbReference type="AlphaFoldDB" id="T0ZYL8"/>
<feature type="non-terminal residue" evidence="1">
    <location>
        <position position="272"/>
    </location>
</feature>
<accession>T0ZYL8</accession>
<reference evidence="1" key="1">
    <citation type="submission" date="2013-08" db="EMBL/GenBank/DDBJ databases">
        <authorList>
            <person name="Mendez C."/>
            <person name="Richter M."/>
            <person name="Ferrer M."/>
            <person name="Sanchez J."/>
        </authorList>
    </citation>
    <scope>NUCLEOTIDE SEQUENCE</scope>
</reference>
<dbReference type="Gene3D" id="3.40.720.10">
    <property type="entry name" value="Alkaline Phosphatase, subunit A"/>
    <property type="match status" value="1"/>
</dbReference>
<sequence length="272" mass="30676">MPVDTERTLLIGFDGVPWDLLDAAIGAGALPHVAEFLRGSFRGDLRSVEPAVTIPAWYSAMTGYSPATLDLWGFTAPTGRPGRFRPVETYRPREAVWDRLGRKGWRVGVVNFPALPAPPVHGYFLSGMLPERRLATTHPPSLAQRLRSEDGGWDLDLPEFGPGEYREAFDRASRSLGRKAQVVETLQGEFHPDLLFVLFSETDRLQHDHWDRIVRFPQERDPWIRCYWKALDEAFHRVRTAFHEDGGGDPDGGMTWLLSDHGSGATEGYFFT</sequence>
<dbReference type="Pfam" id="PF01663">
    <property type="entry name" value="Phosphodiest"/>
    <property type="match status" value="1"/>
</dbReference>
<dbReference type="EMBL" id="AUZY01011621">
    <property type="protein sequence ID" value="EQD33814.1"/>
    <property type="molecule type" value="Genomic_DNA"/>
</dbReference>
<comment type="caution">
    <text evidence="1">The sequence shown here is derived from an EMBL/GenBank/DDBJ whole genome shotgun (WGS) entry which is preliminary data.</text>
</comment>
<name>T0ZYL8_9ZZZZ</name>
<dbReference type="InterPro" id="IPR017850">
    <property type="entry name" value="Alkaline_phosphatase_core_sf"/>
</dbReference>
<dbReference type="SUPFAM" id="SSF53649">
    <property type="entry name" value="Alkaline phosphatase-like"/>
    <property type="match status" value="1"/>
</dbReference>
<gene>
    <name evidence="1" type="ORF">B1B_17408</name>
</gene>
<protein>
    <submittedName>
        <fullName evidence="1">Type I phosphodiesterase/nucleotide pyrophosphatase</fullName>
    </submittedName>
</protein>
<reference evidence="1" key="2">
    <citation type="journal article" date="2014" name="ISME J.">
        <title>Microbial stratification in low pH oxic and suboxic macroscopic growths along an acid mine drainage.</title>
        <authorList>
            <person name="Mendez-Garcia C."/>
            <person name="Mesa V."/>
            <person name="Sprenger R.R."/>
            <person name="Richter M."/>
            <person name="Diez M.S."/>
            <person name="Solano J."/>
            <person name="Bargiela R."/>
            <person name="Golyshina O.V."/>
            <person name="Manteca A."/>
            <person name="Ramos J.L."/>
            <person name="Gallego J.R."/>
            <person name="Llorente I."/>
            <person name="Martins Dos Santos V.A."/>
            <person name="Jensen O.N."/>
            <person name="Pelaez A.I."/>
            <person name="Sanchez J."/>
            <person name="Ferrer M."/>
        </authorList>
    </citation>
    <scope>NUCLEOTIDE SEQUENCE</scope>
</reference>